<dbReference type="AlphaFoldDB" id="A0A563DY40"/>
<name>A0A563DY40_9MICO</name>
<evidence type="ECO:0000313" key="1">
    <source>
        <dbReference type="EMBL" id="TWP35125.1"/>
    </source>
</evidence>
<evidence type="ECO:0000313" key="2">
    <source>
        <dbReference type="Proteomes" id="UP000320244"/>
    </source>
</evidence>
<organism evidence="1 2">
    <name type="scientific">Leekyejoonella antrihumi</name>
    <dbReference type="NCBI Taxonomy" id="1660198"/>
    <lineage>
        <taxon>Bacteria</taxon>
        <taxon>Bacillati</taxon>
        <taxon>Actinomycetota</taxon>
        <taxon>Actinomycetes</taxon>
        <taxon>Micrococcales</taxon>
        <taxon>Dermacoccaceae</taxon>
        <taxon>Leekyejoonella</taxon>
    </lineage>
</organism>
<gene>
    <name evidence="1" type="ORF">FGL98_15360</name>
</gene>
<dbReference type="EMBL" id="VCQV01000022">
    <property type="protein sequence ID" value="TWP35125.1"/>
    <property type="molecule type" value="Genomic_DNA"/>
</dbReference>
<protein>
    <submittedName>
        <fullName evidence="1">Uncharacterized protein</fullName>
    </submittedName>
</protein>
<proteinExistence type="predicted"/>
<dbReference type="OrthoDB" id="5145053at2"/>
<comment type="caution">
    <text evidence="1">The sequence shown here is derived from an EMBL/GenBank/DDBJ whole genome shotgun (WGS) entry which is preliminary data.</text>
</comment>
<sequence>MHAVRPTGLIAAAAVLTVAITGCGGGSQGSGAPQPHLSWSPDPAASGLVQASVMPNSKGRQSNTKTATWTFHLPDKGDPNVPSDQWPDASEVVTSILISNGDMAGWIDLSFGAFYSLATNPVDAQNVLKTQVFPLIAEGISAHLPRRYA</sequence>
<dbReference type="RefSeq" id="WP_146317988.1">
    <property type="nucleotide sequence ID" value="NZ_VCQV01000022.1"/>
</dbReference>
<dbReference type="Proteomes" id="UP000320244">
    <property type="component" value="Unassembled WGS sequence"/>
</dbReference>
<dbReference type="PROSITE" id="PS51257">
    <property type="entry name" value="PROKAR_LIPOPROTEIN"/>
    <property type="match status" value="1"/>
</dbReference>
<reference evidence="1 2" key="1">
    <citation type="submission" date="2019-05" db="EMBL/GenBank/DDBJ databases">
        <authorList>
            <person name="Lee S.D."/>
        </authorList>
    </citation>
    <scope>NUCLEOTIDE SEQUENCE [LARGE SCALE GENOMIC DNA]</scope>
    <source>
        <strain evidence="1 2">C5-26</strain>
    </source>
</reference>
<reference evidence="1 2" key="2">
    <citation type="submission" date="2019-08" db="EMBL/GenBank/DDBJ databases">
        <title>Jejuicoccus antrihumi gen. nov., sp. nov., a new member of the family Dermacoccaceae isolated from a cave.</title>
        <authorList>
            <person name="Schumann P."/>
            <person name="Kim I.S."/>
        </authorList>
    </citation>
    <scope>NUCLEOTIDE SEQUENCE [LARGE SCALE GENOMIC DNA]</scope>
    <source>
        <strain evidence="1 2">C5-26</strain>
    </source>
</reference>
<keyword evidence="2" id="KW-1185">Reference proteome</keyword>
<accession>A0A563DY40</accession>